<evidence type="ECO:0000256" key="1">
    <source>
        <dbReference type="SAM" id="MobiDB-lite"/>
    </source>
</evidence>
<dbReference type="OrthoDB" id="45548at2759"/>
<evidence type="ECO:0000313" key="3">
    <source>
        <dbReference type="Proteomes" id="UP000612055"/>
    </source>
</evidence>
<dbReference type="EMBL" id="JAEHOE010000083">
    <property type="protein sequence ID" value="KAG2488514.1"/>
    <property type="molecule type" value="Genomic_DNA"/>
</dbReference>
<gene>
    <name evidence="2" type="ORF">HYH03_013017</name>
</gene>
<dbReference type="AlphaFoldDB" id="A0A836BV11"/>
<organism evidence="2 3">
    <name type="scientific">Edaphochlamys debaryana</name>
    <dbReference type="NCBI Taxonomy" id="47281"/>
    <lineage>
        <taxon>Eukaryota</taxon>
        <taxon>Viridiplantae</taxon>
        <taxon>Chlorophyta</taxon>
        <taxon>core chlorophytes</taxon>
        <taxon>Chlorophyceae</taxon>
        <taxon>CS clade</taxon>
        <taxon>Chlamydomonadales</taxon>
        <taxon>Chlamydomonadales incertae sedis</taxon>
        <taxon>Edaphochlamys</taxon>
    </lineage>
</organism>
<comment type="caution">
    <text evidence="2">The sequence shown here is derived from an EMBL/GenBank/DDBJ whole genome shotgun (WGS) entry which is preliminary data.</text>
</comment>
<accession>A0A836BV11</accession>
<feature type="region of interest" description="Disordered" evidence="1">
    <location>
        <begin position="344"/>
        <end position="365"/>
    </location>
</feature>
<evidence type="ECO:0000313" key="2">
    <source>
        <dbReference type="EMBL" id="KAG2488514.1"/>
    </source>
</evidence>
<dbReference type="Proteomes" id="UP000612055">
    <property type="component" value="Unassembled WGS sequence"/>
</dbReference>
<feature type="compositionally biased region" description="Pro residues" evidence="1">
    <location>
        <begin position="133"/>
        <end position="144"/>
    </location>
</feature>
<reference evidence="2" key="1">
    <citation type="journal article" date="2020" name="bioRxiv">
        <title>Comparative genomics of Chlamydomonas.</title>
        <authorList>
            <person name="Craig R.J."/>
            <person name="Hasan A.R."/>
            <person name="Ness R.W."/>
            <person name="Keightley P.D."/>
        </authorList>
    </citation>
    <scope>NUCLEOTIDE SEQUENCE</scope>
    <source>
        <strain evidence="2">CCAP 11/70</strain>
    </source>
</reference>
<name>A0A836BV11_9CHLO</name>
<feature type="compositionally biased region" description="Low complexity" evidence="1">
    <location>
        <begin position="344"/>
        <end position="355"/>
    </location>
</feature>
<protein>
    <submittedName>
        <fullName evidence="2">Uncharacterized protein</fullName>
    </submittedName>
</protein>
<feature type="compositionally biased region" description="Low complexity" evidence="1">
    <location>
        <begin position="145"/>
        <end position="160"/>
    </location>
</feature>
<proteinExistence type="predicted"/>
<feature type="region of interest" description="Disordered" evidence="1">
    <location>
        <begin position="128"/>
        <end position="160"/>
    </location>
</feature>
<sequence length="445" mass="47940">MALAIGAHLPSTAATRPAVTSSLRTSGPVNDDNDPSYADLALRAVPARMSLAMDLLASLTRVTRPGEVKALRVALLEARESLDIFAYVYPNNVYEPAPMADSNTTTAWGRFLKELGKLLKELMDWIHHHSGATPPPPPATPPPGSSGAHPQAGAGARAMAAGLRPSTHGAGCGKGGALGWGRHDLWFQVREDLDAGYEALGDFQDLDHSLVEYNETDVEAKRAVCLDWQATLANNSATYHYLGFVRNGVDPHTLYEHKHASRLFWGYHGTRPSTGLSGRENLKRLLRDSQLQLLLDSYPAVLALGPDDLLEDPGHSTFHNFRKLLRSILSVLSFFPELLPDDPQPAAAAPGAQASSGGGPALSDDGGCHPGAAVRAFASLFKELGQTNNKVFAYQFYRDRGMGPEAEDAHQQVEEGWADDVAWMEKVQVDELARCLAASLAPGRT</sequence>
<keyword evidence="3" id="KW-1185">Reference proteome</keyword>